<name>A0A7S2B479_9STRA</name>
<organism evidence="2">
    <name type="scientific">Octactis speculum</name>
    <dbReference type="NCBI Taxonomy" id="3111310"/>
    <lineage>
        <taxon>Eukaryota</taxon>
        <taxon>Sar</taxon>
        <taxon>Stramenopiles</taxon>
        <taxon>Ochrophyta</taxon>
        <taxon>Dictyochophyceae</taxon>
        <taxon>Dictyochales</taxon>
        <taxon>Dictyochaceae</taxon>
        <taxon>Octactis</taxon>
    </lineage>
</organism>
<proteinExistence type="predicted"/>
<dbReference type="AlphaFoldDB" id="A0A7S2B479"/>
<feature type="compositionally biased region" description="Basic and acidic residues" evidence="1">
    <location>
        <begin position="8"/>
        <end position="24"/>
    </location>
</feature>
<gene>
    <name evidence="2" type="ORF">DSPE1174_LOCUS5393</name>
</gene>
<dbReference type="EMBL" id="HBGS01010225">
    <property type="protein sequence ID" value="CAD9385766.1"/>
    <property type="molecule type" value="Transcribed_RNA"/>
</dbReference>
<feature type="region of interest" description="Disordered" evidence="1">
    <location>
        <begin position="1"/>
        <end position="32"/>
    </location>
</feature>
<evidence type="ECO:0000256" key="1">
    <source>
        <dbReference type="SAM" id="MobiDB-lite"/>
    </source>
</evidence>
<reference evidence="2" key="1">
    <citation type="submission" date="2021-01" db="EMBL/GenBank/DDBJ databases">
        <authorList>
            <person name="Corre E."/>
            <person name="Pelletier E."/>
            <person name="Niang G."/>
            <person name="Scheremetjew M."/>
            <person name="Finn R."/>
            <person name="Kale V."/>
            <person name="Holt S."/>
            <person name="Cochrane G."/>
            <person name="Meng A."/>
            <person name="Brown T."/>
            <person name="Cohen L."/>
        </authorList>
    </citation>
    <scope>NUCLEOTIDE SEQUENCE</scope>
    <source>
        <strain evidence="2">CCMP1381</strain>
    </source>
</reference>
<protein>
    <submittedName>
        <fullName evidence="2">Uncharacterized protein</fullName>
    </submittedName>
</protein>
<accession>A0A7S2B479</accession>
<evidence type="ECO:0000313" key="2">
    <source>
        <dbReference type="EMBL" id="CAD9385766.1"/>
    </source>
</evidence>
<sequence>MISSDIPPSRHEKLHPAAEGRRTGESSIAPPYAPPALLADYRKRKDKPPAFGWSILLRFDPLTFDCEPYPPPDPTMKLLHMHHPTRPKSVAPQTFPTELHLSEWTRIQCIIY</sequence>